<protein>
    <recommendedName>
        <fullName evidence="4">ATP-grasp domain-containing protein</fullName>
    </recommendedName>
</protein>
<organism evidence="5 6">
    <name type="scientific">Rhodococcus opacus</name>
    <name type="common">Nocardia opaca</name>
    <dbReference type="NCBI Taxonomy" id="37919"/>
    <lineage>
        <taxon>Bacteria</taxon>
        <taxon>Bacillati</taxon>
        <taxon>Actinomycetota</taxon>
        <taxon>Actinomycetes</taxon>
        <taxon>Mycobacteriales</taxon>
        <taxon>Nocardiaceae</taxon>
        <taxon>Rhodococcus</taxon>
    </lineage>
</organism>
<reference evidence="6" key="1">
    <citation type="submission" date="2018-02" db="EMBL/GenBank/DDBJ databases">
        <title>Draft genome sequencing of Rhodococcus opacus KU647198.</title>
        <authorList>
            <person name="Zheng B.-X."/>
        </authorList>
    </citation>
    <scope>NUCLEOTIDE SEQUENCE [LARGE SCALE GENOMIC DNA]</scope>
    <source>
        <strain evidence="6">04-OD7</strain>
    </source>
</reference>
<dbReference type="AlphaFoldDB" id="A0A2S8IUA9"/>
<accession>A0A2S8IUA9</accession>
<dbReference type="GO" id="GO:0042709">
    <property type="term" value="C:succinate-CoA ligase complex"/>
    <property type="evidence" value="ECO:0007669"/>
    <property type="project" value="TreeGrafter"/>
</dbReference>
<dbReference type="InterPro" id="IPR013650">
    <property type="entry name" value="ATP-grasp_succ-CoA_synth-type"/>
</dbReference>
<dbReference type="Gene3D" id="3.30.470.20">
    <property type="entry name" value="ATP-grasp fold, B domain"/>
    <property type="match status" value="1"/>
</dbReference>
<evidence type="ECO:0000256" key="2">
    <source>
        <dbReference type="ARBA" id="ARBA00022741"/>
    </source>
</evidence>
<keyword evidence="1" id="KW-0436">Ligase</keyword>
<dbReference type="Gene3D" id="3.30.1490.20">
    <property type="entry name" value="ATP-grasp fold, A domain"/>
    <property type="match status" value="1"/>
</dbReference>
<dbReference type="GO" id="GO:0046872">
    <property type="term" value="F:metal ion binding"/>
    <property type="evidence" value="ECO:0007669"/>
    <property type="project" value="InterPro"/>
</dbReference>
<evidence type="ECO:0000259" key="4">
    <source>
        <dbReference type="PROSITE" id="PS50975"/>
    </source>
</evidence>
<dbReference type="InterPro" id="IPR016102">
    <property type="entry name" value="Succinyl-CoA_synth-like"/>
</dbReference>
<dbReference type="Pfam" id="PF08442">
    <property type="entry name" value="ATP-grasp_2"/>
    <property type="match status" value="1"/>
</dbReference>
<dbReference type="GO" id="GO:0006104">
    <property type="term" value="P:succinyl-CoA metabolic process"/>
    <property type="evidence" value="ECO:0007669"/>
    <property type="project" value="TreeGrafter"/>
</dbReference>
<dbReference type="EMBL" id="PUIO01000050">
    <property type="protein sequence ID" value="PQP18357.1"/>
    <property type="molecule type" value="Genomic_DNA"/>
</dbReference>
<dbReference type="PROSITE" id="PS50975">
    <property type="entry name" value="ATP_GRASP"/>
    <property type="match status" value="1"/>
</dbReference>
<gene>
    <name evidence="5" type="ORF">C5613_32495</name>
</gene>
<keyword evidence="2 3" id="KW-0547">Nucleotide-binding</keyword>
<dbReference type="PANTHER" id="PTHR11815:SF10">
    <property type="entry name" value="SUCCINATE--COA LIGASE [GDP-FORMING] SUBUNIT BETA, MITOCHONDRIAL"/>
    <property type="match status" value="1"/>
</dbReference>
<evidence type="ECO:0000256" key="3">
    <source>
        <dbReference type="PROSITE-ProRule" id="PRU00409"/>
    </source>
</evidence>
<dbReference type="GO" id="GO:0006099">
    <property type="term" value="P:tricarboxylic acid cycle"/>
    <property type="evidence" value="ECO:0007669"/>
    <property type="project" value="TreeGrafter"/>
</dbReference>
<dbReference type="Proteomes" id="UP000239290">
    <property type="component" value="Unassembled WGS sequence"/>
</dbReference>
<dbReference type="InterPro" id="IPR013815">
    <property type="entry name" value="ATP_grasp_subdomain_1"/>
</dbReference>
<dbReference type="Gene3D" id="3.40.50.261">
    <property type="entry name" value="Succinyl-CoA synthetase domains"/>
    <property type="match status" value="1"/>
</dbReference>
<dbReference type="GO" id="GO:0004775">
    <property type="term" value="F:succinate-CoA ligase (ADP-forming) activity"/>
    <property type="evidence" value="ECO:0007669"/>
    <property type="project" value="TreeGrafter"/>
</dbReference>
<sequence length="436" mass="45250">MMAITLVVCAHFRESVTRITLGNESRGPGRAPNEGDAMPRATESAAMPWLREVGLATPELVVMTDEHELLADGPAFGPPWVVKPDIAGSGKGLAGLVRICRSRDELSSAVAATLRSGAPAVVEEFVEGEECYLSIALDEETGGAVVRAAATGGVGFDAHQAAAVTVGLAEGPDDHTVADLLDRAAVSGPRLHSAIGDALQVLWTAFCSAEAVLVEVNPFRWDGQRLVAVGVAVEFDPHGHPDAQALRPSALVDADPVVDRAPTPRELAVREADAAEPNRAGIKFFELDGDVACMITGGGAGLLALDYLTDLGIRPACYLDASPGAGSAKLQTLFSSALSVPGLRGVLFGGAVLSLADARDVAVEFAAAADRAGFDCTRVPTVVRLAGPHEAEAHAVLRRCLPGALVLDRAASLEDACDLLLTAMEQSPQELEGLVR</sequence>
<dbReference type="SUPFAM" id="SSF52210">
    <property type="entry name" value="Succinyl-CoA synthetase domains"/>
    <property type="match status" value="1"/>
</dbReference>
<comment type="caution">
    <text evidence="5">The sequence shown here is derived from an EMBL/GenBank/DDBJ whole genome shotgun (WGS) entry which is preliminary data.</text>
</comment>
<evidence type="ECO:0000256" key="1">
    <source>
        <dbReference type="ARBA" id="ARBA00022598"/>
    </source>
</evidence>
<dbReference type="GO" id="GO:0005524">
    <property type="term" value="F:ATP binding"/>
    <property type="evidence" value="ECO:0007669"/>
    <property type="project" value="UniProtKB-UniRule"/>
</dbReference>
<dbReference type="PANTHER" id="PTHR11815">
    <property type="entry name" value="SUCCINYL-COA SYNTHETASE BETA CHAIN"/>
    <property type="match status" value="1"/>
</dbReference>
<evidence type="ECO:0000313" key="5">
    <source>
        <dbReference type="EMBL" id="PQP18357.1"/>
    </source>
</evidence>
<name>A0A2S8IUA9_RHOOP</name>
<feature type="domain" description="ATP-grasp" evidence="4">
    <location>
        <begin position="47"/>
        <end position="251"/>
    </location>
</feature>
<evidence type="ECO:0000313" key="6">
    <source>
        <dbReference type="Proteomes" id="UP000239290"/>
    </source>
</evidence>
<keyword evidence="3" id="KW-0067">ATP-binding</keyword>
<dbReference type="InterPro" id="IPR011761">
    <property type="entry name" value="ATP-grasp"/>
</dbReference>
<proteinExistence type="predicted"/>
<dbReference type="SUPFAM" id="SSF56059">
    <property type="entry name" value="Glutathione synthetase ATP-binding domain-like"/>
    <property type="match status" value="1"/>
</dbReference>